<dbReference type="SUPFAM" id="SSF53850">
    <property type="entry name" value="Periplasmic binding protein-like II"/>
    <property type="match status" value="1"/>
</dbReference>
<dbReference type="PANTHER" id="PTHR30290">
    <property type="entry name" value="PERIPLASMIC BINDING COMPONENT OF ABC TRANSPORTER"/>
    <property type="match status" value="1"/>
</dbReference>
<proteinExistence type="inferred from homology"/>
<name>A0ABU1JY41_9PROT</name>
<gene>
    <name evidence="6" type="ORF">E9232_006072</name>
</gene>
<keyword evidence="7" id="KW-1185">Reference proteome</keyword>
<sequence>MRAARPLLRLAVAALLLAGFLPATARAQAGAPAQGPGLAAHGDPKYPADFTHFAYANPDAPKGGELRQAVVGSFDTLNAFIIGGQTDQVRLIVPPYNFASLMTRGWDEPFTLYPYVADRVEVSDDRLTVIFHLNPKAVFHDGTPLTADDVIFSWQTQGTKGRPNTRSLYEEMAGIDRVDDRTVRFRFKPGIAREDPLVVALQPILSKAWYTAHAFDQPSLDPPLGAGPYTIGAVDAGRSITLNRVKDWWGENLPAMKGLYNFDRMRFDFYLDADTALEAFKAGAYNWRRELSAEKWTDGNYDFPAVQDGRVTLLTLPQYRSVGMMGFAMNTRRPIFADPRVRRALVLAFDFDWVNKTLLGGQYKRDDSFFANSALAATDTPKGAELKLLDPFRAQLPPQLFSEAYTLPVSDGSGRNRENLRAAQALLAEAGWTIKDNALVDAGGAPFRFEILLQNKSYQRVALAYADQLRRLGIPASIRLVESAQYANRVGSYDFDMILNTWITTLSPGVEQSGYWGSGSADVPGTRNYPGVKSPVVDAMIKAVTSADSQEDLQTAVHALDRVLLWGNYVVPLYYLDRDYIAYWGDLGRVTTVNPTYGTVLESWWSNAK</sequence>
<reference evidence="6 7" key="1">
    <citation type="submission" date="2023-07" db="EMBL/GenBank/DDBJ databases">
        <title>Sorghum-associated microbial communities from plants grown in Nebraska, USA.</title>
        <authorList>
            <person name="Schachtman D."/>
        </authorList>
    </citation>
    <scope>NUCLEOTIDE SEQUENCE [LARGE SCALE GENOMIC DNA]</scope>
    <source>
        <strain evidence="6 7">584</strain>
    </source>
</reference>
<evidence type="ECO:0000256" key="4">
    <source>
        <dbReference type="SAM" id="SignalP"/>
    </source>
</evidence>
<dbReference type="InterPro" id="IPR000914">
    <property type="entry name" value="SBP_5_dom"/>
</dbReference>
<evidence type="ECO:0000256" key="1">
    <source>
        <dbReference type="ARBA" id="ARBA00004418"/>
    </source>
</evidence>
<feature type="chain" id="PRO_5046471106" evidence="4">
    <location>
        <begin position="26"/>
        <end position="609"/>
    </location>
</feature>
<dbReference type="EMBL" id="JAVDPW010000012">
    <property type="protein sequence ID" value="MDR6293521.1"/>
    <property type="molecule type" value="Genomic_DNA"/>
</dbReference>
<dbReference type="Gene3D" id="3.10.105.10">
    <property type="entry name" value="Dipeptide-binding Protein, Domain 3"/>
    <property type="match status" value="1"/>
</dbReference>
<dbReference type="Pfam" id="PF00496">
    <property type="entry name" value="SBP_bac_5"/>
    <property type="match status" value="1"/>
</dbReference>
<comment type="subcellular location">
    <subcellularLocation>
        <location evidence="1">Periplasm</location>
    </subcellularLocation>
</comment>
<feature type="signal peptide" evidence="4">
    <location>
        <begin position="1"/>
        <end position="25"/>
    </location>
</feature>
<dbReference type="Proteomes" id="UP001262410">
    <property type="component" value="Unassembled WGS sequence"/>
</dbReference>
<feature type="domain" description="Solute-binding protein family 5" evidence="5">
    <location>
        <begin position="112"/>
        <end position="519"/>
    </location>
</feature>
<dbReference type="Gene3D" id="3.40.190.10">
    <property type="entry name" value="Periplasmic binding protein-like II"/>
    <property type="match status" value="1"/>
</dbReference>
<protein>
    <submittedName>
        <fullName evidence="6">Microcin C transport system substrate-binding protein</fullName>
    </submittedName>
</protein>
<dbReference type="PIRSF" id="PIRSF002741">
    <property type="entry name" value="MppA"/>
    <property type="match status" value="1"/>
</dbReference>
<evidence type="ECO:0000313" key="7">
    <source>
        <dbReference type="Proteomes" id="UP001262410"/>
    </source>
</evidence>
<evidence type="ECO:0000256" key="2">
    <source>
        <dbReference type="ARBA" id="ARBA00005695"/>
    </source>
</evidence>
<dbReference type="PANTHER" id="PTHR30290:SF64">
    <property type="entry name" value="ABC TRANSPORTER PERIPLASMIC BINDING PROTEIN"/>
    <property type="match status" value="1"/>
</dbReference>
<evidence type="ECO:0000313" key="6">
    <source>
        <dbReference type="EMBL" id="MDR6293521.1"/>
    </source>
</evidence>
<keyword evidence="3 4" id="KW-0732">Signal</keyword>
<dbReference type="RefSeq" id="WP_309800561.1">
    <property type="nucleotide sequence ID" value="NZ_JAVDPW010000012.1"/>
</dbReference>
<organism evidence="6 7">
    <name type="scientific">Inquilinus ginsengisoli</name>
    <dbReference type="NCBI Taxonomy" id="363840"/>
    <lineage>
        <taxon>Bacteria</taxon>
        <taxon>Pseudomonadati</taxon>
        <taxon>Pseudomonadota</taxon>
        <taxon>Alphaproteobacteria</taxon>
        <taxon>Rhodospirillales</taxon>
        <taxon>Rhodospirillaceae</taxon>
        <taxon>Inquilinus</taxon>
    </lineage>
</organism>
<dbReference type="InterPro" id="IPR030678">
    <property type="entry name" value="Peptide/Ni-bd"/>
</dbReference>
<comment type="caution">
    <text evidence="6">The sequence shown here is derived from an EMBL/GenBank/DDBJ whole genome shotgun (WGS) entry which is preliminary data.</text>
</comment>
<accession>A0ABU1JY41</accession>
<dbReference type="InterPro" id="IPR039424">
    <property type="entry name" value="SBP_5"/>
</dbReference>
<dbReference type="CDD" id="cd08497">
    <property type="entry name" value="MbnE-like"/>
    <property type="match status" value="1"/>
</dbReference>
<comment type="similarity">
    <text evidence="2">Belongs to the bacterial solute-binding protein 5 family.</text>
</comment>
<evidence type="ECO:0000256" key="3">
    <source>
        <dbReference type="ARBA" id="ARBA00022729"/>
    </source>
</evidence>
<evidence type="ECO:0000259" key="5">
    <source>
        <dbReference type="Pfam" id="PF00496"/>
    </source>
</evidence>